<feature type="region of interest" description="Disordered" evidence="1">
    <location>
        <begin position="343"/>
        <end position="378"/>
    </location>
</feature>
<name>K0T7X0_THAOC</name>
<evidence type="ECO:0000256" key="1">
    <source>
        <dbReference type="SAM" id="MobiDB-lite"/>
    </source>
</evidence>
<gene>
    <name evidence="2" type="ORF">THAOC_09297</name>
</gene>
<proteinExistence type="predicted"/>
<reference evidence="2 3" key="1">
    <citation type="journal article" date="2012" name="Genome Biol.">
        <title>Genome and low-iron response of an oceanic diatom adapted to chronic iron limitation.</title>
        <authorList>
            <person name="Lommer M."/>
            <person name="Specht M."/>
            <person name="Roy A.S."/>
            <person name="Kraemer L."/>
            <person name="Andreson R."/>
            <person name="Gutowska M.A."/>
            <person name="Wolf J."/>
            <person name="Bergner S.V."/>
            <person name="Schilhabel M.B."/>
            <person name="Klostermeier U.C."/>
            <person name="Beiko R.G."/>
            <person name="Rosenstiel P."/>
            <person name="Hippler M."/>
            <person name="Laroche J."/>
        </authorList>
    </citation>
    <scope>NUCLEOTIDE SEQUENCE [LARGE SCALE GENOMIC DNA]</scope>
    <source>
        <strain evidence="2 3">CCMP1005</strain>
    </source>
</reference>
<dbReference type="EMBL" id="AGNL01010061">
    <property type="protein sequence ID" value="EJK69446.1"/>
    <property type="molecule type" value="Genomic_DNA"/>
</dbReference>
<evidence type="ECO:0000313" key="3">
    <source>
        <dbReference type="Proteomes" id="UP000266841"/>
    </source>
</evidence>
<evidence type="ECO:0000313" key="2">
    <source>
        <dbReference type="EMBL" id="EJK69446.1"/>
    </source>
</evidence>
<feature type="compositionally biased region" description="Basic and acidic residues" evidence="1">
    <location>
        <begin position="360"/>
        <end position="378"/>
    </location>
</feature>
<organism evidence="2 3">
    <name type="scientific">Thalassiosira oceanica</name>
    <name type="common">Marine diatom</name>
    <dbReference type="NCBI Taxonomy" id="159749"/>
    <lineage>
        <taxon>Eukaryota</taxon>
        <taxon>Sar</taxon>
        <taxon>Stramenopiles</taxon>
        <taxon>Ochrophyta</taxon>
        <taxon>Bacillariophyta</taxon>
        <taxon>Coscinodiscophyceae</taxon>
        <taxon>Thalassiosirophycidae</taxon>
        <taxon>Thalassiosirales</taxon>
        <taxon>Thalassiosiraceae</taxon>
        <taxon>Thalassiosira</taxon>
    </lineage>
</organism>
<comment type="caution">
    <text evidence="2">The sequence shown here is derived from an EMBL/GenBank/DDBJ whole genome shotgun (WGS) entry which is preliminary data.</text>
</comment>
<keyword evidence="3" id="KW-1185">Reference proteome</keyword>
<accession>K0T7X0</accession>
<feature type="non-terminal residue" evidence="2">
    <location>
        <position position="378"/>
    </location>
</feature>
<sequence length="378" mass="43231">MSREDKRNQASNWRRNRLALQRRETSRSRLNAFVDNLQDEDSDDDDSDGDLDLLREETIVQRREYPPSVPTLLVTIEGSHLDVARNDEEEDLQPMRLTEGERLEARFRHARGKIGEDIGMNEWNQDFEEHLNLVDLNRMAGARGGHFRSEVKLCETGYGAVVAKDGDFFYVAYLSRVELVCIAKIDRLTTAKYWVYERESIDVLSEYLVLSEIEDFEQKLVTDYLDSIGKGSHTYSTSSQYYGRAVDLDGLLEFSGDDIASDRIPDSRGRIVSECGGNFLVAYKKADSEKNGDAEDMDDDGEESKYSVFEFSSRLVRRHWTQSQKTEIGDGDGVESREFSMFTNRDKILDEPNSATDGSSVHDMEPTYLKDGDPLDQR</sequence>
<protein>
    <submittedName>
        <fullName evidence="2">Uncharacterized protein</fullName>
    </submittedName>
</protein>
<dbReference type="Proteomes" id="UP000266841">
    <property type="component" value="Unassembled WGS sequence"/>
</dbReference>
<dbReference type="AlphaFoldDB" id="K0T7X0"/>